<dbReference type="EMBL" id="JPRD01000028">
    <property type="protein sequence ID" value="KIF51924.1"/>
    <property type="molecule type" value="Genomic_DNA"/>
</dbReference>
<dbReference type="Pfam" id="PF19929">
    <property type="entry name" value="DUF6392"/>
    <property type="match status" value="1"/>
</dbReference>
<name>A0A0C1Z711_9VIBR</name>
<evidence type="ECO:0000313" key="1">
    <source>
        <dbReference type="EMBL" id="KIF51924.1"/>
    </source>
</evidence>
<accession>A0A0C1Z711</accession>
<evidence type="ECO:0008006" key="3">
    <source>
        <dbReference type="Google" id="ProtNLM"/>
    </source>
</evidence>
<evidence type="ECO:0000313" key="2">
    <source>
        <dbReference type="Proteomes" id="UP000031586"/>
    </source>
</evidence>
<dbReference type="RefSeq" id="WP_020196317.1">
    <property type="nucleotide sequence ID" value="NZ_BAOH01000051.1"/>
</dbReference>
<comment type="caution">
    <text evidence="1">The sequence shown here is derived from an EMBL/GenBank/DDBJ whole genome shotgun (WGS) entry which is preliminary data.</text>
</comment>
<proteinExistence type="predicted"/>
<dbReference type="Proteomes" id="UP000031586">
    <property type="component" value="Unassembled WGS sequence"/>
</dbReference>
<organism evidence="1 2">
    <name type="scientific">Vibrio owensii CAIM 1854 = LMG 25443</name>
    <dbReference type="NCBI Taxonomy" id="1229493"/>
    <lineage>
        <taxon>Bacteria</taxon>
        <taxon>Pseudomonadati</taxon>
        <taxon>Pseudomonadota</taxon>
        <taxon>Gammaproteobacteria</taxon>
        <taxon>Vibrionales</taxon>
        <taxon>Vibrionaceae</taxon>
        <taxon>Vibrio</taxon>
    </lineage>
</organism>
<dbReference type="InterPro" id="IPR045657">
    <property type="entry name" value="DUF6392"/>
</dbReference>
<dbReference type="PATRIC" id="fig|1229493.5.peg.2631"/>
<reference evidence="1 2" key="1">
    <citation type="submission" date="2014-07" db="EMBL/GenBank/DDBJ databases">
        <title>Unique and conserved regions in Vibrio harveyi and related species in comparison with the shrimp pathogen Vibrio harveyi CAIM 1792.</title>
        <authorList>
            <person name="Espinoza-Valles I."/>
            <person name="Vora G."/>
            <person name="Leekitcharoenphon P."/>
            <person name="Ussery D."/>
            <person name="Hoj L."/>
            <person name="Gomez-Gil B."/>
        </authorList>
    </citation>
    <scope>NUCLEOTIDE SEQUENCE [LARGE SCALE GENOMIC DNA]</scope>
    <source>
        <strain evidence="2">CAIM 1854 / LMG 25443</strain>
    </source>
</reference>
<protein>
    <recommendedName>
        <fullName evidence="3">Pyocin immunity protein</fullName>
    </recommendedName>
</protein>
<dbReference type="AlphaFoldDB" id="A0A0C1Z711"/>
<gene>
    <name evidence="1" type="ORF">H735_17380</name>
</gene>
<sequence>MDSSNVIIQIDKQKYDNFIKENLSNENYKIYEDSLNYRKISVSDDDLIFEFNRKSNLLFSVEINDLSGKIFIPSEPFNNVMNRSQVQSFFGDPINSLPPRKALGIQTGWIEQYSWSDEQNLSVLIYHTYESEVIDGLIFMPASKVSWGEER</sequence>